<evidence type="ECO:0000259" key="1">
    <source>
        <dbReference type="Pfam" id="PF13613"/>
    </source>
</evidence>
<name>A0ABT7C3A7_9CYAN</name>
<feature type="domain" description="Transposase Helix-turn-helix" evidence="1">
    <location>
        <begin position="57"/>
        <end position="107"/>
    </location>
</feature>
<evidence type="ECO:0000313" key="2">
    <source>
        <dbReference type="EMBL" id="MDJ1185542.1"/>
    </source>
</evidence>
<dbReference type="EMBL" id="JAQOSQ010000039">
    <property type="protein sequence ID" value="MDJ1185542.1"/>
    <property type="molecule type" value="Genomic_DNA"/>
</dbReference>
<comment type="caution">
    <text evidence="2">The sequence shown here is derived from an EMBL/GenBank/DDBJ whole genome shotgun (WGS) entry which is preliminary data.</text>
</comment>
<evidence type="ECO:0000313" key="3">
    <source>
        <dbReference type="Proteomes" id="UP001232992"/>
    </source>
</evidence>
<dbReference type="Proteomes" id="UP001232992">
    <property type="component" value="Unassembled WGS sequence"/>
</dbReference>
<sequence>MSDIEEFLRQYPQETQRVLGINAEQLEKLTKIAKEKYQERKKQKTRLIKAGGGREAKLMLEEQIILTLFYLHNFPTFQILGIQFGVSESTAHKIFHEWLELLEELLPASLMEQLKKRRNQN</sequence>
<dbReference type="Pfam" id="PF13613">
    <property type="entry name" value="HTH_Tnp_4"/>
    <property type="match status" value="1"/>
</dbReference>
<organism evidence="2 3">
    <name type="scientific">Roseofilum casamattae BLCC-M143</name>
    <dbReference type="NCBI Taxonomy" id="3022442"/>
    <lineage>
        <taxon>Bacteria</taxon>
        <taxon>Bacillati</taxon>
        <taxon>Cyanobacteriota</taxon>
        <taxon>Cyanophyceae</taxon>
        <taxon>Desertifilales</taxon>
        <taxon>Desertifilaceae</taxon>
        <taxon>Roseofilum</taxon>
        <taxon>Roseofilum casamattae</taxon>
    </lineage>
</organism>
<protein>
    <submittedName>
        <fullName evidence="2">Transposase family protein</fullName>
    </submittedName>
</protein>
<keyword evidence="3" id="KW-1185">Reference proteome</keyword>
<reference evidence="2 3" key="1">
    <citation type="submission" date="2023-01" db="EMBL/GenBank/DDBJ databases">
        <title>Novel diversity within Roseofilum (Cyanobacteria; Desertifilaceae) from marine benthic mats with descriptions of four novel species.</title>
        <authorList>
            <person name="Wang Y."/>
            <person name="Berthold D.E."/>
            <person name="Hu J."/>
            <person name="Lefler F.W."/>
            <person name="Laughinghouse H.D. IV."/>
        </authorList>
    </citation>
    <scope>NUCLEOTIDE SEQUENCE [LARGE SCALE GENOMIC DNA]</scope>
    <source>
        <strain evidence="2 3">BLCC-M143</strain>
    </source>
</reference>
<dbReference type="RefSeq" id="WP_283760183.1">
    <property type="nucleotide sequence ID" value="NZ_JAQOSQ010000039.1"/>
</dbReference>
<dbReference type="InterPro" id="IPR027805">
    <property type="entry name" value="Transposase_HTH_dom"/>
</dbReference>
<proteinExistence type="predicted"/>
<accession>A0ABT7C3A7</accession>
<gene>
    <name evidence="2" type="ORF">PMH09_20355</name>
</gene>